<protein>
    <submittedName>
        <fullName evidence="2">Uncharacterized protein</fullName>
    </submittedName>
</protein>
<keyword evidence="3" id="KW-1185">Reference proteome</keyword>
<reference evidence="2 3" key="1">
    <citation type="submission" date="2020-07" db="EMBL/GenBank/DDBJ databases">
        <title>Sequencing the genomes of 1000 actinobacteria strains.</title>
        <authorList>
            <person name="Klenk H.-P."/>
        </authorList>
    </citation>
    <scope>NUCLEOTIDE SEQUENCE [LARGE SCALE GENOMIC DNA]</scope>
    <source>
        <strain evidence="2 3">CXB654</strain>
    </source>
</reference>
<evidence type="ECO:0000313" key="3">
    <source>
        <dbReference type="Proteomes" id="UP000589036"/>
    </source>
</evidence>
<gene>
    <name evidence="2" type="ORF">HDA32_005275</name>
</gene>
<dbReference type="AlphaFoldDB" id="A0A852U3T8"/>
<organism evidence="2 3">
    <name type="scientific">Spinactinospora alkalitolerans</name>
    <dbReference type="NCBI Taxonomy" id="687207"/>
    <lineage>
        <taxon>Bacteria</taxon>
        <taxon>Bacillati</taxon>
        <taxon>Actinomycetota</taxon>
        <taxon>Actinomycetes</taxon>
        <taxon>Streptosporangiales</taxon>
        <taxon>Nocardiopsidaceae</taxon>
        <taxon>Spinactinospora</taxon>
    </lineage>
</organism>
<feature type="compositionally biased region" description="Basic and acidic residues" evidence="1">
    <location>
        <begin position="13"/>
        <end position="37"/>
    </location>
</feature>
<accession>A0A852U3T8</accession>
<name>A0A852U3T8_9ACTN</name>
<evidence type="ECO:0000256" key="1">
    <source>
        <dbReference type="SAM" id="MobiDB-lite"/>
    </source>
</evidence>
<evidence type="ECO:0000313" key="2">
    <source>
        <dbReference type="EMBL" id="NYE50155.1"/>
    </source>
</evidence>
<dbReference type="RefSeq" id="WP_179645684.1">
    <property type="nucleotide sequence ID" value="NZ_BAAAYY010000014.1"/>
</dbReference>
<proteinExistence type="predicted"/>
<dbReference type="EMBL" id="JACCCC010000001">
    <property type="protein sequence ID" value="NYE50155.1"/>
    <property type="molecule type" value="Genomic_DNA"/>
</dbReference>
<comment type="caution">
    <text evidence="2">The sequence shown here is derived from an EMBL/GenBank/DDBJ whole genome shotgun (WGS) entry which is preliminary data.</text>
</comment>
<feature type="compositionally biased region" description="Acidic residues" evidence="1">
    <location>
        <begin position="52"/>
        <end position="64"/>
    </location>
</feature>
<sequence>MRWTDASSWLDRLLRGDPEERMSEQDHYDEGAEHHDDDDGTFGVGPVPRWGDDEDDEDHDSLFH</sequence>
<feature type="region of interest" description="Disordered" evidence="1">
    <location>
        <begin position="13"/>
        <end position="64"/>
    </location>
</feature>
<dbReference type="Proteomes" id="UP000589036">
    <property type="component" value="Unassembled WGS sequence"/>
</dbReference>